<evidence type="ECO:0000256" key="6">
    <source>
        <dbReference type="ARBA" id="ARBA00045291"/>
    </source>
</evidence>
<dbReference type="RefSeq" id="WP_074779117.1">
    <property type="nucleotide sequence ID" value="NZ_FOGN01000002.1"/>
</dbReference>
<evidence type="ECO:0000256" key="2">
    <source>
        <dbReference type="ARBA" id="ARBA00023444"/>
    </source>
</evidence>
<gene>
    <name evidence="12" type="ORF">SAMN04487855_1581</name>
    <name evidence="11" type="ORF">SAMN05216589_1732</name>
</gene>
<dbReference type="EMBL" id="FOGN01000002">
    <property type="protein sequence ID" value="SER89675.1"/>
    <property type="molecule type" value="Genomic_DNA"/>
</dbReference>
<dbReference type="GO" id="GO:0016829">
    <property type="term" value="F:lyase activity"/>
    <property type="evidence" value="ECO:0007669"/>
    <property type="project" value="UniProtKB-KW"/>
</dbReference>
<dbReference type="Pfam" id="PF22451">
    <property type="entry name" value="NirdL-like_HTH"/>
    <property type="match status" value="1"/>
</dbReference>
<evidence type="ECO:0000313" key="12">
    <source>
        <dbReference type="EMBL" id="SFL91518.1"/>
    </source>
</evidence>
<dbReference type="PANTHER" id="PTHR43413:SF1">
    <property type="entry name" value="SIROHEME DECARBOXYLASE NIRL SUBUNIT"/>
    <property type="match status" value="1"/>
</dbReference>
<dbReference type="Proteomes" id="UP000186904">
    <property type="component" value="Unassembled WGS sequence"/>
</dbReference>
<dbReference type="OrthoDB" id="5568033at2"/>
<keyword evidence="1" id="KW-0456">Lyase</keyword>
<evidence type="ECO:0000256" key="5">
    <source>
        <dbReference type="ARBA" id="ARBA00023471"/>
    </source>
</evidence>
<organism evidence="12 13">
    <name type="scientific">Halopseudomonas bauzanensis</name>
    <dbReference type="NCBI Taxonomy" id="653930"/>
    <lineage>
        <taxon>Bacteria</taxon>
        <taxon>Pseudomonadati</taxon>
        <taxon>Pseudomonadota</taxon>
        <taxon>Gammaproteobacteria</taxon>
        <taxon>Pseudomonadales</taxon>
        <taxon>Pseudomonadaceae</taxon>
        <taxon>Halopseudomonas</taxon>
    </lineage>
</organism>
<evidence type="ECO:0000256" key="1">
    <source>
        <dbReference type="ARBA" id="ARBA00023239"/>
    </source>
</evidence>
<dbReference type="FunFam" id="3.30.70.3460:FF:000003">
    <property type="entry name" value="Heme d1 biosynthesis protein NirL"/>
    <property type="match status" value="1"/>
</dbReference>
<feature type="domain" description="Siroheme decarboxylase AsnC-like ligand binding" evidence="9">
    <location>
        <begin position="66"/>
        <end position="153"/>
    </location>
</feature>
<comment type="pathway">
    <text evidence="2">Porphyrin-containing compound metabolism.</text>
</comment>
<comment type="subunit">
    <text evidence="4">Probably forms a complex composed of NirD, NirL, NirG and NirH. All proteins are required for the total conversion of siroheme to didecarboxysiroheme.</text>
</comment>
<dbReference type="AlphaFoldDB" id="A0A1I4LK86"/>
<evidence type="ECO:0000313" key="14">
    <source>
        <dbReference type="Proteomes" id="UP000186904"/>
    </source>
</evidence>
<comment type="catalytic activity">
    <reaction evidence="7">
        <text>siroheme + 2 H(+) = 12,18-didecarboxysiroheme + 2 CO2</text>
        <dbReference type="Rhea" id="RHEA:19093"/>
        <dbReference type="ChEBI" id="CHEBI:15378"/>
        <dbReference type="ChEBI" id="CHEBI:16526"/>
        <dbReference type="ChEBI" id="CHEBI:60052"/>
        <dbReference type="ChEBI" id="CHEBI:140497"/>
        <dbReference type="EC" id="4.1.1.111"/>
    </reaction>
</comment>
<evidence type="ECO:0000259" key="10">
    <source>
        <dbReference type="Pfam" id="PF22451"/>
    </source>
</evidence>
<dbReference type="InterPro" id="IPR050684">
    <property type="entry name" value="HTH-Siroheme_Decarb"/>
</dbReference>
<dbReference type="Pfam" id="PF17805">
    <property type="entry name" value="AsnC_trans_reg2"/>
    <property type="match status" value="1"/>
</dbReference>
<dbReference type="Gene3D" id="3.30.70.3460">
    <property type="match status" value="1"/>
</dbReference>
<dbReference type="GO" id="GO:0003677">
    <property type="term" value="F:DNA binding"/>
    <property type="evidence" value="ECO:0007669"/>
    <property type="project" value="UniProtKB-KW"/>
</dbReference>
<sequence>MNGLDPRQRTALRQQLENGLPLTARPWQTLAEQLGSSEAAVLEQARQWNDEGLFRRFGLVVHHRNLGFRANAMLVLDIPDHQVDAIGERLGRADGVNLCYQRPRRLPHWPFNLFCMVHGRERAAVQAHIAELLARHGLDQMPHRLLFSTRAFKQRGGRFTPSLPQETAHG</sequence>
<keyword evidence="12" id="KW-0238">DNA-binding</keyword>
<evidence type="ECO:0000256" key="8">
    <source>
        <dbReference type="ARBA" id="ARBA00074756"/>
    </source>
</evidence>
<dbReference type="STRING" id="653930.SAMN05216589_1732"/>
<dbReference type="Proteomes" id="UP000186599">
    <property type="component" value="Unassembled WGS sequence"/>
</dbReference>
<comment type="function">
    <text evidence="6">Involved in heme d1 biosynthesis. Catalyzes the decarboxylation of siroheme into didecarboxysiroheme.</text>
</comment>
<evidence type="ECO:0000256" key="4">
    <source>
        <dbReference type="ARBA" id="ARBA00023465"/>
    </source>
</evidence>
<evidence type="ECO:0000313" key="11">
    <source>
        <dbReference type="EMBL" id="SER89675.1"/>
    </source>
</evidence>
<accession>A0A1I4LK86</accession>
<evidence type="ECO:0000259" key="9">
    <source>
        <dbReference type="Pfam" id="PF17805"/>
    </source>
</evidence>
<comment type="similarity">
    <text evidence="3">Belongs to the Ahb/Nir family.</text>
</comment>
<dbReference type="EC" id="4.1.1.111" evidence="5"/>
<keyword evidence="13" id="KW-1185">Reference proteome</keyword>
<evidence type="ECO:0000256" key="3">
    <source>
        <dbReference type="ARBA" id="ARBA00023457"/>
    </source>
</evidence>
<dbReference type="InterPro" id="IPR040523">
    <property type="entry name" value="AsnC_trans_reg2"/>
</dbReference>
<feature type="domain" description="Siroheme decarboxylase NirL-like HTH" evidence="10">
    <location>
        <begin position="16"/>
        <end position="55"/>
    </location>
</feature>
<reference evidence="13 14" key="1">
    <citation type="submission" date="2016-10" db="EMBL/GenBank/DDBJ databases">
        <authorList>
            <person name="de Groot N.N."/>
        </authorList>
    </citation>
    <scope>NUCLEOTIDE SEQUENCE [LARGE SCALE GENOMIC DNA]</scope>
    <source>
        <strain evidence="12 13">CGMCC 1.9095</strain>
        <strain evidence="11 14">DSM 22558</strain>
    </source>
</reference>
<proteinExistence type="inferred from homology"/>
<dbReference type="PANTHER" id="PTHR43413">
    <property type="entry name" value="TRANSCRIPTIONAL REGULATOR, ASNC FAMILY"/>
    <property type="match status" value="1"/>
</dbReference>
<dbReference type="EMBL" id="FOUA01000002">
    <property type="protein sequence ID" value="SFL91518.1"/>
    <property type="molecule type" value="Genomic_DNA"/>
</dbReference>
<name>A0A1I4LK86_9GAMM</name>
<dbReference type="InterPro" id="IPR053953">
    <property type="entry name" value="NirdL-like_HTH"/>
</dbReference>
<evidence type="ECO:0000256" key="7">
    <source>
        <dbReference type="ARBA" id="ARBA00048470"/>
    </source>
</evidence>
<evidence type="ECO:0000313" key="13">
    <source>
        <dbReference type="Proteomes" id="UP000186599"/>
    </source>
</evidence>
<protein>
    <recommendedName>
        <fullName evidence="8">Siroheme decarboxylase NirL subunit</fullName>
        <ecNumber evidence="5">4.1.1.111</ecNumber>
    </recommendedName>
</protein>